<dbReference type="PANTHER" id="PTHR34047:SF3">
    <property type="entry name" value="BLR2052 PROTEIN"/>
    <property type="match status" value="1"/>
</dbReference>
<keyword evidence="7" id="KW-0051">Antiviral defense</keyword>
<dbReference type="PANTHER" id="PTHR34047">
    <property type="entry name" value="NUCLEAR INTRON MATURASE 1, MITOCHONDRIAL-RELATED"/>
    <property type="match status" value="1"/>
</dbReference>
<keyword evidence="4" id="KW-0479">Metal-binding</keyword>
<dbReference type="InterPro" id="IPR030931">
    <property type="entry name" value="Group_II_RT_mat"/>
</dbReference>
<keyword evidence="6 11" id="KW-0695">RNA-directed DNA polymerase</keyword>
<dbReference type="SUPFAM" id="SSF56672">
    <property type="entry name" value="DNA/RNA polymerases"/>
    <property type="match status" value="1"/>
</dbReference>
<dbReference type="PROSITE" id="PS50878">
    <property type="entry name" value="RT_POL"/>
    <property type="match status" value="1"/>
</dbReference>
<keyword evidence="2" id="KW-0808">Transferase</keyword>
<dbReference type="InterPro" id="IPR000123">
    <property type="entry name" value="Reverse_transcriptase_msDNA"/>
</dbReference>
<dbReference type="GO" id="GO:0051607">
    <property type="term" value="P:defense response to virus"/>
    <property type="evidence" value="ECO:0007669"/>
    <property type="project" value="UniProtKB-KW"/>
</dbReference>
<evidence type="ECO:0000256" key="7">
    <source>
        <dbReference type="ARBA" id="ARBA00023118"/>
    </source>
</evidence>
<dbReference type="OrthoDB" id="9793236at2"/>
<dbReference type="Proteomes" id="UP000231194">
    <property type="component" value="Unassembled WGS sequence"/>
</dbReference>
<dbReference type="GO" id="GO:0003964">
    <property type="term" value="F:RNA-directed DNA polymerase activity"/>
    <property type="evidence" value="ECO:0007669"/>
    <property type="project" value="UniProtKB-KW"/>
</dbReference>
<reference evidence="11 12" key="1">
    <citation type="submission" date="2017-11" db="EMBL/GenBank/DDBJ databases">
        <title>Bradyrhizobium forestalis sp. nov., an efficient nitrogen-fixing bacterium isolated from nodules of forest legume species in the Amazon.</title>
        <authorList>
            <person name="Costa E.M."/>
            <person name="Guimaraes A."/>
            <person name="Carvalho T.S."/>
            <person name="Rodrigues T.L."/>
            <person name="Ribeiro P.R.A."/>
            <person name="Lebbe L."/>
            <person name="Willems A."/>
            <person name="Moreira F.M.S."/>
        </authorList>
    </citation>
    <scope>NUCLEOTIDE SEQUENCE [LARGE SCALE GENOMIC DNA]</scope>
    <source>
        <strain evidence="11 12">INPA54B</strain>
    </source>
</reference>
<comment type="catalytic activity">
    <reaction evidence="9">
        <text>DNA(n) + a 2'-deoxyribonucleoside 5'-triphosphate = DNA(n+1) + diphosphate</text>
        <dbReference type="Rhea" id="RHEA:22508"/>
        <dbReference type="Rhea" id="RHEA-COMP:17339"/>
        <dbReference type="Rhea" id="RHEA-COMP:17340"/>
        <dbReference type="ChEBI" id="CHEBI:33019"/>
        <dbReference type="ChEBI" id="CHEBI:61560"/>
        <dbReference type="ChEBI" id="CHEBI:173112"/>
        <dbReference type="EC" id="2.7.7.49"/>
    </reaction>
</comment>
<evidence type="ECO:0000313" key="11">
    <source>
        <dbReference type="EMBL" id="PJG53669.1"/>
    </source>
</evidence>
<gene>
    <name evidence="11" type="primary">ltrA</name>
    <name evidence="11" type="ORF">CVM73_19700</name>
</gene>
<evidence type="ECO:0000256" key="1">
    <source>
        <dbReference type="ARBA" id="ARBA00012493"/>
    </source>
</evidence>
<dbReference type="GO" id="GO:0046872">
    <property type="term" value="F:metal ion binding"/>
    <property type="evidence" value="ECO:0007669"/>
    <property type="project" value="UniProtKB-KW"/>
</dbReference>
<dbReference type="PRINTS" id="PR00866">
    <property type="entry name" value="RNADNAPOLMS"/>
</dbReference>
<organism evidence="11 12">
    <name type="scientific">Bradyrhizobium forestalis</name>
    <dbReference type="NCBI Taxonomy" id="1419263"/>
    <lineage>
        <taxon>Bacteria</taxon>
        <taxon>Pseudomonadati</taxon>
        <taxon>Pseudomonadota</taxon>
        <taxon>Alphaproteobacteria</taxon>
        <taxon>Hyphomicrobiales</taxon>
        <taxon>Nitrobacteraceae</taxon>
        <taxon>Bradyrhizobium</taxon>
    </lineage>
</organism>
<dbReference type="Pfam" id="PF08388">
    <property type="entry name" value="GIIM"/>
    <property type="match status" value="1"/>
</dbReference>
<dbReference type="InterPro" id="IPR051083">
    <property type="entry name" value="GrpII_Intron_Splice-Mob/Def"/>
</dbReference>
<evidence type="ECO:0000256" key="5">
    <source>
        <dbReference type="ARBA" id="ARBA00022842"/>
    </source>
</evidence>
<dbReference type="EMBL" id="PGVG01000015">
    <property type="protein sequence ID" value="PJG53669.1"/>
    <property type="molecule type" value="Genomic_DNA"/>
</dbReference>
<evidence type="ECO:0000256" key="2">
    <source>
        <dbReference type="ARBA" id="ARBA00022679"/>
    </source>
</evidence>
<dbReference type="CDD" id="cd01651">
    <property type="entry name" value="RT_G2_intron"/>
    <property type="match status" value="1"/>
</dbReference>
<dbReference type="AlphaFoldDB" id="A0A2M8R797"/>
<evidence type="ECO:0000256" key="9">
    <source>
        <dbReference type="ARBA" id="ARBA00048173"/>
    </source>
</evidence>
<comment type="caution">
    <text evidence="11">The sequence shown here is derived from an EMBL/GenBank/DDBJ whole genome shotgun (WGS) entry which is preliminary data.</text>
</comment>
<keyword evidence="3" id="KW-0548">Nucleotidyltransferase</keyword>
<evidence type="ECO:0000259" key="10">
    <source>
        <dbReference type="PROSITE" id="PS50878"/>
    </source>
</evidence>
<comment type="similarity">
    <text evidence="8">Belongs to the bacterial reverse transcriptase family.</text>
</comment>
<dbReference type="Pfam" id="PF00078">
    <property type="entry name" value="RVT_1"/>
    <property type="match status" value="1"/>
</dbReference>
<dbReference type="NCBIfam" id="TIGR04416">
    <property type="entry name" value="group_II_RT_mat"/>
    <property type="match status" value="1"/>
</dbReference>
<dbReference type="EC" id="2.7.7.49" evidence="1"/>
<evidence type="ECO:0000256" key="3">
    <source>
        <dbReference type="ARBA" id="ARBA00022695"/>
    </source>
</evidence>
<dbReference type="InterPro" id="IPR013597">
    <property type="entry name" value="Mat_intron_G2"/>
</dbReference>
<protein>
    <recommendedName>
        <fullName evidence="1">RNA-directed DNA polymerase</fullName>
        <ecNumber evidence="1">2.7.7.49</ecNumber>
    </recommendedName>
</protein>
<accession>A0A2M8R797</accession>
<evidence type="ECO:0000256" key="8">
    <source>
        <dbReference type="ARBA" id="ARBA00034120"/>
    </source>
</evidence>
<dbReference type="InterPro" id="IPR000477">
    <property type="entry name" value="RT_dom"/>
</dbReference>
<dbReference type="RefSeq" id="WP_100233518.1">
    <property type="nucleotide sequence ID" value="NZ_PGVG01000015.1"/>
</dbReference>
<keyword evidence="12" id="KW-1185">Reference proteome</keyword>
<evidence type="ECO:0000256" key="4">
    <source>
        <dbReference type="ARBA" id="ARBA00022723"/>
    </source>
</evidence>
<dbReference type="InterPro" id="IPR043502">
    <property type="entry name" value="DNA/RNA_pol_sf"/>
</dbReference>
<feature type="domain" description="Reverse transcriptase" evidence="10">
    <location>
        <begin position="53"/>
        <end position="291"/>
    </location>
</feature>
<name>A0A2M8R797_9BRAD</name>
<dbReference type="GO" id="GO:0003723">
    <property type="term" value="F:RNA binding"/>
    <property type="evidence" value="ECO:0007669"/>
    <property type="project" value="InterPro"/>
</dbReference>
<evidence type="ECO:0000256" key="6">
    <source>
        <dbReference type="ARBA" id="ARBA00022918"/>
    </source>
</evidence>
<keyword evidence="5" id="KW-0460">Magnesium</keyword>
<sequence length="419" mass="48201">MTTTITTNKPFHIDKKRVYEAYKAVKSNAGSAGVDEQTIEQFDSDLQNNLYKLWNRMSSGSYFPPPVRAVSIPKKAGGQRILGVPTVADRVAQMVVKQLIEPDLDPIFLADSYGYRPRKSALDAIGVTRKRCWKYDWVLEFDIKGLFDNIDHELLLRAVRKHVTCKWALLYIERWLTAPMDKDGIIIERTRGTPQGGVISPILSNLFLHYTFDLWMGRAHPDLPWCRYADDGLVHCRSEQEAEALKAELQTRLAECGLEMHPTKTRIVYCKDSRRKGSYSNVKFDFLGYCFRPRRAKNSQDASVFCSFLPGVSASALKSMRAAIRDLNLRRRTHVSMADIARQLNPLLRGWIEYYGRFTRAALGPILRYVNQTIEAWMMRKFKRFMGRKAKPGRVLERLSRERPGLFAHWKIGIRGSFA</sequence>
<proteinExistence type="inferred from homology"/>
<evidence type="ECO:0000313" key="12">
    <source>
        <dbReference type="Proteomes" id="UP000231194"/>
    </source>
</evidence>